<name>A0ACD1GBE1_9EURO</name>
<proteinExistence type="predicted"/>
<gene>
    <name evidence="1" type="ORF">BO95DRAFT_442046</name>
</gene>
<organism evidence="1 2">
    <name type="scientific">Aspergillus brunneoviolaceus CBS 621.78</name>
    <dbReference type="NCBI Taxonomy" id="1450534"/>
    <lineage>
        <taxon>Eukaryota</taxon>
        <taxon>Fungi</taxon>
        <taxon>Dikarya</taxon>
        <taxon>Ascomycota</taxon>
        <taxon>Pezizomycotina</taxon>
        <taxon>Eurotiomycetes</taxon>
        <taxon>Eurotiomycetidae</taxon>
        <taxon>Eurotiales</taxon>
        <taxon>Aspergillaceae</taxon>
        <taxon>Aspergillus</taxon>
        <taxon>Aspergillus subgen. Circumdati</taxon>
    </lineage>
</organism>
<sequence length="57" mass="6233">MGHEHVALRSVLPFSVLIFPSSLVVLALFLSVVANNYSGVEGKNTQIESTNSDMIWN</sequence>
<dbReference type="EMBL" id="KZ825336">
    <property type="protein sequence ID" value="RAH46532.1"/>
    <property type="molecule type" value="Genomic_DNA"/>
</dbReference>
<evidence type="ECO:0000313" key="2">
    <source>
        <dbReference type="Proteomes" id="UP000249057"/>
    </source>
</evidence>
<keyword evidence="2" id="KW-1185">Reference proteome</keyword>
<evidence type="ECO:0000313" key="1">
    <source>
        <dbReference type="EMBL" id="RAH46532.1"/>
    </source>
</evidence>
<reference evidence="1" key="1">
    <citation type="submission" date="2018-02" db="EMBL/GenBank/DDBJ databases">
        <title>The genomes of Aspergillus section Nigri reveals drivers in fungal speciation.</title>
        <authorList>
            <consortium name="DOE Joint Genome Institute"/>
            <person name="Vesth T.C."/>
            <person name="Nybo J."/>
            <person name="Theobald S."/>
            <person name="Brandl J."/>
            <person name="Frisvad J.C."/>
            <person name="Nielsen K.F."/>
            <person name="Lyhne E.K."/>
            <person name="Kogle M.E."/>
            <person name="Kuo A."/>
            <person name="Riley R."/>
            <person name="Clum A."/>
            <person name="Nolan M."/>
            <person name="Lipzen A."/>
            <person name="Salamov A."/>
            <person name="Henrissat B."/>
            <person name="Wiebenga A."/>
            <person name="De vries R.P."/>
            <person name="Grigoriev I.V."/>
            <person name="Mortensen U.H."/>
            <person name="Andersen M.R."/>
            <person name="Baker S.E."/>
        </authorList>
    </citation>
    <scope>NUCLEOTIDE SEQUENCE</scope>
    <source>
        <strain evidence="1">CBS 621.78</strain>
    </source>
</reference>
<protein>
    <submittedName>
        <fullName evidence="1">Uncharacterized protein</fullName>
    </submittedName>
</protein>
<accession>A0ACD1GBE1</accession>
<dbReference type="Proteomes" id="UP000249057">
    <property type="component" value="Unassembled WGS sequence"/>
</dbReference>